<evidence type="ECO:0000256" key="2">
    <source>
        <dbReference type="ARBA" id="ARBA00004496"/>
    </source>
</evidence>
<keyword evidence="5" id="KW-0812">Transmembrane</keyword>
<protein>
    <submittedName>
        <fullName evidence="11">Uncharacterized protein</fullName>
    </submittedName>
</protein>
<feature type="compositionally biased region" description="Basic and acidic residues" evidence="10">
    <location>
        <begin position="39"/>
        <end position="63"/>
    </location>
</feature>
<dbReference type="EMBL" id="OA882314">
    <property type="protein sequence ID" value="CAD7274667.1"/>
    <property type="molecule type" value="Genomic_DNA"/>
</dbReference>
<keyword evidence="12" id="KW-1185">Reference proteome</keyword>
<dbReference type="Gene3D" id="6.10.250.2950">
    <property type="match status" value="1"/>
</dbReference>
<dbReference type="GO" id="GO:0030970">
    <property type="term" value="P:retrograde protein transport, ER to cytosol"/>
    <property type="evidence" value="ECO:0007669"/>
    <property type="project" value="TreeGrafter"/>
</dbReference>
<feature type="region of interest" description="Disordered" evidence="10">
    <location>
        <begin position="39"/>
        <end position="136"/>
    </location>
</feature>
<dbReference type="GO" id="GO:0036502">
    <property type="term" value="C:Derlin-1-VIMP complex"/>
    <property type="evidence" value="ECO:0007669"/>
    <property type="project" value="TreeGrafter"/>
</dbReference>
<keyword evidence="6" id="KW-0256">Endoplasmic reticulum</keyword>
<evidence type="ECO:0000313" key="11">
    <source>
        <dbReference type="EMBL" id="CAD7274667.1"/>
    </source>
</evidence>
<evidence type="ECO:0000313" key="12">
    <source>
        <dbReference type="Proteomes" id="UP000678499"/>
    </source>
</evidence>
<comment type="subcellular location">
    <subcellularLocation>
        <location evidence="2">Cytoplasm</location>
    </subcellularLocation>
    <subcellularLocation>
        <location evidence="1">Endoplasmic reticulum membrane</location>
        <topology evidence="1">Single-pass membrane protein</topology>
    </subcellularLocation>
</comment>
<dbReference type="InterPro" id="IPR009703">
    <property type="entry name" value="Selenoprotein_S"/>
</dbReference>
<accession>A0A7R9BG40</accession>
<dbReference type="EMBL" id="CAJPEX010000277">
    <property type="protein sequence ID" value="CAG0914819.1"/>
    <property type="molecule type" value="Genomic_DNA"/>
</dbReference>
<evidence type="ECO:0000256" key="3">
    <source>
        <dbReference type="ARBA" id="ARBA00011034"/>
    </source>
</evidence>
<keyword evidence="4" id="KW-0963">Cytoplasm</keyword>
<name>A0A7R9BG40_9CRUS</name>
<dbReference type="GO" id="GO:0036513">
    <property type="term" value="C:Derlin-1 retrotranslocation complex"/>
    <property type="evidence" value="ECO:0007669"/>
    <property type="project" value="TreeGrafter"/>
</dbReference>
<evidence type="ECO:0000256" key="8">
    <source>
        <dbReference type="ARBA" id="ARBA00022989"/>
    </source>
</evidence>
<dbReference type="OrthoDB" id="427280at2759"/>
<dbReference type="PANTHER" id="PTHR28621">
    <property type="entry name" value="SELENOPROTEIN S"/>
    <property type="match status" value="1"/>
</dbReference>
<dbReference type="GO" id="GO:0030968">
    <property type="term" value="P:endoplasmic reticulum unfolded protein response"/>
    <property type="evidence" value="ECO:0007669"/>
    <property type="project" value="TreeGrafter"/>
</dbReference>
<evidence type="ECO:0000256" key="6">
    <source>
        <dbReference type="ARBA" id="ARBA00022824"/>
    </source>
</evidence>
<evidence type="ECO:0000256" key="1">
    <source>
        <dbReference type="ARBA" id="ARBA00004389"/>
    </source>
</evidence>
<keyword evidence="7" id="KW-0712">Selenocysteine</keyword>
<evidence type="ECO:0000256" key="5">
    <source>
        <dbReference type="ARBA" id="ARBA00022692"/>
    </source>
</evidence>
<dbReference type="Pfam" id="PF06936">
    <property type="entry name" value="Selenoprotein_S"/>
    <property type="match status" value="1"/>
</dbReference>
<evidence type="ECO:0000256" key="7">
    <source>
        <dbReference type="ARBA" id="ARBA00022933"/>
    </source>
</evidence>
<proteinExistence type="inferred from homology"/>
<keyword evidence="8" id="KW-1133">Transmembrane helix</keyword>
<keyword evidence="9" id="KW-0472">Membrane</keyword>
<gene>
    <name evidence="11" type="ORF">NMOB1V02_LOCUS2490</name>
</gene>
<dbReference type="Proteomes" id="UP000678499">
    <property type="component" value="Unassembled WGS sequence"/>
</dbReference>
<reference evidence="11" key="1">
    <citation type="submission" date="2020-11" db="EMBL/GenBank/DDBJ databases">
        <authorList>
            <person name="Tran Van P."/>
        </authorList>
    </citation>
    <scope>NUCLEOTIDE SEQUENCE</scope>
</reference>
<evidence type="ECO:0000256" key="9">
    <source>
        <dbReference type="ARBA" id="ARBA00023136"/>
    </source>
</evidence>
<dbReference type="AlphaFoldDB" id="A0A7R9BG40"/>
<sequence length="136" mass="15069">MDEQSSITEPDPDVVVRRQEEMEAARQRLQAQYDERARVHAERMKEKEEKNRATAVSEWEKHQGGQGYRSKVKASEEQEAAALRAANELNNVSGVGSSSSGPSSRPARRMRPEFNPLMGQGTSRFTPTPRGNVGGG</sequence>
<dbReference type="PANTHER" id="PTHR28621:SF1">
    <property type="entry name" value="SELENOPROTEIN S"/>
    <property type="match status" value="1"/>
</dbReference>
<comment type="similarity">
    <text evidence="3">Belongs to the selenoprotein S family.</text>
</comment>
<evidence type="ECO:0000256" key="4">
    <source>
        <dbReference type="ARBA" id="ARBA00022490"/>
    </source>
</evidence>
<feature type="compositionally biased region" description="Low complexity" evidence="10">
    <location>
        <begin position="80"/>
        <end position="104"/>
    </location>
</feature>
<organism evidence="11">
    <name type="scientific">Notodromas monacha</name>
    <dbReference type="NCBI Taxonomy" id="399045"/>
    <lineage>
        <taxon>Eukaryota</taxon>
        <taxon>Metazoa</taxon>
        <taxon>Ecdysozoa</taxon>
        <taxon>Arthropoda</taxon>
        <taxon>Crustacea</taxon>
        <taxon>Oligostraca</taxon>
        <taxon>Ostracoda</taxon>
        <taxon>Podocopa</taxon>
        <taxon>Podocopida</taxon>
        <taxon>Cypridocopina</taxon>
        <taxon>Cypridoidea</taxon>
        <taxon>Cyprididae</taxon>
        <taxon>Notodromas</taxon>
    </lineage>
</organism>
<evidence type="ECO:0000256" key="10">
    <source>
        <dbReference type="SAM" id="MobiDB-lite"/>
    </source>
</evidence>